<gene>
    <name evidence="4" type="ORF">CLUMA_CG020706</name>
</gene>
<dbReference type="InterPro" id="IPR010562">
    <property type="entry name" value="Haemolymph_juvenile_hormone-bd"/>
</dbReference>
<dbReference type="Gene3D" id="3.15.10.30">
    <property type="entry name" value="Haemolymph juvenile hormone binding protein"/>
    <property type="match status" value="1"/>
</dbReference>
<dbReference type="Proteomes" id="UP000183832">
    <property type="component" value="Unassembled WGS sequence"/>
</dbReference>
<comment type="similarity">
    <text evidence="3">Belongs to the TO family.</text>
</comment>
<keyword evidence="5" id="KW-1185">Reference proteome</keyword>
<dbReference type="PANTHER" id="PTHR11008:SF14">
    <property type="entry name" value="CIRCADIAN CLOCK-CONTROLLED PROTEIN-LIKE PROTEIN"/>
    <property type="match status" value="1"/>
</dbReference>
<accession>A0A1J1J5S7</accession>
<dbReference type="PANTHER" id="PTHR11008">
    <property type="entry name" value="PROTEIN TAKEOUT-LIKE PROTEIN"/>
    <property type="match status" value="1"/>
</dbReference>
<evidence type="ECO:0000256" key="2">
    <source>
        <dbReference type="ARBA" id="ARBA00023108"/>
    </source>
</evidence>
<dbReference type="AlphaFoldDB" id="A0A1J1J5S7"/>
<protein>
    <submittedName>
        <fullName evidence="4">CLUMA_CG020706, isoform A</fullName>
    </submittedName>
</protein>
<sequence length="233" mass="25679">MAVNAEELPDFLLVCKKSDPNIVGCVENSVNNLKPHLKVGFPQYDIPSLEPIDLGNLIVAGSKTGQGVFITANDIKAYGASNWNLKNFNIGEYASKYNFQIELPHLYVTGRYNVDGKILVIPIKGSGKFTGNFTGGAGDVRVKGIHKQINGETHFIVSKLDIKITVSKGKVTLEDLFGGDKTLGDIINRTINQNFEVLSQDLIPLIEKSLARIFKRTANKILERFTMAQLFPL</sequence>
<organism evidence="4 5">
    <name type="scientific">Clunio marinus</name>
    <dbReference type="NCBI Taxonomy" id="568069"/>
    <lineage>
        <taxon>Eukaryota</taxon>
        <taxon>Metazoa</taxon>
        <taxon>Ecdysozoa</taxon>
        <taxon>Arthropoda</taxon>
        <taxon>Hexapoda</taxon>
        <taxon>Insecta</taxon>
        <taxon>Pterygota</taxon>
        <taxon>Neoptera</taxon>
        <taxon>Endopterygota</taxon>
        <taxon>Diptera</taxon>
        <taxon>Nematocera</taxon>
        <taxon>Chironomoidea</taxon>
        <taxon>Chironomidae</taxon>
        <taxon>Clunio</taxon>
    </lineage>
</organism>
<dbReference type="Pfam" id="PF06585">
    <property type="entry name" value="JHBP"/>
    <property type="match status" value="1"/>
</dbReference>
<dbReference type="EMBL" id="CVRI01000073">
    <property type="protein sequence ID" value="CRL07752.1"/>
    <property type="molecule type" value="Genomic_DNA"/>
</dbReference>
<dbReference type="GO" id="GO:0007623">
    <property type="term" value="P:circadian rhythm"/>
    <property type="evidence" value="ECO:0007669"/>
    <property type="project" value="UniProtKB-ARBA"/>
</dbReference>
<evidence type="ECO:0000256" key="3">
    <source>
        <dbReference type="ARBA" id="ARBA00060902"/>
    </source>
</evidence>
<evidence type="ECO:0000313" key="5">
    <source>
        <dbReference type="Proteomes" id="UP000183832"/>
    </source>
</evidence>
<keyword evidence="1" id="KW-0732">Signal</keyword>
<dbReference type="OrthoDB" id="8185598at2759"/>
<reference evidence="4 5" key="1">
    <citation type="submission" date="2015-04" db="EMBL/GenBank/DDBJ databases">
        <authorList>
            <person name="Syromyatnikov M.Y."/>
            <person name="Popov V.N."/>
        </authorList>
    </citation>
    <scope>NUCLEOTIDE SEQUENCE [LARGE SCALE GENOMIC DNA]</scope>
</reference>
<dbReference type="FunFam" id="3.15.10.30:FF:000001">
    <property type="entry name" value="Takeout-like protein 1"/>
    <property type="match status" value="1"/>
</dbReference>
<name>A0A1J1J5S7_9DIPT</name>
<proteinExistence type="inferred from homology"/>
<keyword evidence="2" id="KW-0090">Biological rhythms</keyword>
<evidence type="ECO:0000313" key="4">
    <source>
        <dbReference type="EMBL" id="CRL07752.1"/>
    </source>
</evidence>
<evidence type="ECO:0000256" key="1">
    <source>
        <dbReference type="ARBA" id="ARBA00022729"/>
    </source>
</evidence>
<dbReference type="GO" id="GO:0005615">
    <property type="term" value="C:extracellular space"/>
    <property type="evidence" value="ECO:0007669"/>
    <property type="project" value="TreeGrafter"/>
</dbReference>
<dbReference type="STRING" id="568069.A0A1J1J5S7"/>
<dbReference type="InterPro" id="IPR038606">
    <property type="entry name" value="To_sf"/>
</dbReference>
<dbReference type="SMART" id="SM00700">
    <property type="entry name" value="JHBP"/>
    <property type="match status" value="1"/>
</dbReference>